<dbReference type="GO" id="GO:0031177">
    <property type="term" value="F:phosphopantetheine binding"/>
    <property type="evidence" value="ECO:0007669"/>
    <property type="project" value="InterPro"/>
</dbReference>
<dbReference type="Pfam" id="PF00550">
    <property type="entry name" value="PP-binding"/>
    <property type="match status" value="1"/>
</dbReference>
<dbReference type="PANTHER" id="PTHR43775:SF37">
    <property type="entry name" value="SI:DKEY-61P9.11"/>
    <property type="match status" value="1"/>
</dbReference>
<evidence type="ECO:0000256" key="4">
    <source>
        <dbReference type="PROSITE-ProRule" id="PRU01363"/>
    </source>
</evidence>
<keyword evidence="2" id="KW-0597">Phosphoprotein</keyword>
<protein>
    <submittedName>
        <fullName evidence="9">Uncharacterized protein</fullName>
    </submittedName>
</protein>
<reference evidence="10" key="1">
    <citation type="journal article" date="2017" name="Nat. Microbiol.">
        <title>Global analysis of biosynthetic gene clusters reveals vast potential of secondary metabolite production in Penicillium species.</title>
        <authorList>
            <person name="Nielsen J.C."/>
            <person name="Grijseels S."/>
            <person name="Prigent S."/>
            <person name="Ji B."/>
            <person name="Dainat J."/>
            <person name="Nielsen K.F."/>
            <person name="Frisvad J.C."/>
            <person name="Workman M."/>
            <person name="Nielsen J."/>
        </authorList>
    </citation>
    <scope>NUCLEOTIDE SEQUENCE [LARGE SCALE GENOMIC DNA]</scope>
    <source>
        <strain evidence="10">IBT 24891</strain>
    </source>
</reference>
<dbReference type="Gene3D" id="3.40.47.10">
    <property type="match status" value="1"/>
</dbReference>
<dbReference type="OrthoDB" id="329835at2759"/>
<dbReference type="STRING" id="303698.A0A1V6T2T5"/>
<dbReference type="InterPro" id="IPR014043">
    <property type="entry name" value="Acyl_transferase_dom"/>
</dbReference>
<dbReference type="PROSITE" id="PS50075">
    <property type="entry name" value="CARRIER"/>
    <property type="match status" value="1"/>
</dbReference>
<gene>
    <name evidence="9" type="ORF">PENSTE_c013G03371</name>
</gene>
<dbReference type="PANTHER" id="PTHR43775">
    <property type="entry name" value="FATTY ACID SYNTHASE"/>
    <property type="match status" value="1"/>
</dbReference>
<dbReference type="InterPro" id="IPR036736">
    <property type="entry name" value="ACP-like_sf"/>
</dbReference>
<evidence type="ECO:0000313" key="9">
    <source>
        <dbReference type="EMBL" id="OQE20562.1"/>
    </source>
</evidence>
<dbReference type="InterPro" id="IPR001031">
    <property type="entry name" value="Thioesterase"/>
</dbReference>
<feature type="compositionally biased region" description="Polar residues" evidence="5">
    <location>
        <begin position="1721"/>
        <end position="1744"/>
    </location>
</feature>
<dbReference type="InterPro" id="IPR009081">
    <property type="entry name" value="PP-bd_ACP"/>
</dbReference>
<dbReference type="PROSITE" id="PS52019">
    <property type="entry name" value="PKS_MFAS_DH"/>
    <property type="match status" value="1"/>
</dbReference>
<dbReference type="FunFam" id="3.40.50.1820:FF:000116">
    <property type="entry name" value="Sterigmatocystin biosynthesis polyketide synthase"/>
    <property type="match status" value="1"/>
</dbReference>
<dbReference type="InterPro" id="IPR029058">
    <property type="entry name" value="AB_hydrolase_fold"/>
</dbReference>
<evidence type="ECO:0000313" key="10">
    <source>
        <dbReference type="Proteomes" id="UP000191285"/>
    </source>
</evidence>
<dbReference type="PROSITE" id="PS52004">
    <property type="entry name" value="KS3_2"/>
    <property type="match status" value="1"/>
</dbReference>
<dbReference type="Pfam" id="PF00109">
    <property type="entry name" value="ketoacyl-synt"/>
    <property type="match status" value="1"/>
</dbReference>
<dbReference type="Gene3D" id="3.30.70.3290">
    <property type="match status" value="1"/>
</dbReference>
<keyword evidence="10" id="KW-1185">Reference proteome</keyword>
<evidence type="ECO:0000259" key="7">
    <source>
        <dbReference type="PROSITE" id="PS52004"/>
    </source>
</evidence>
<dbReference type="Gene3D" id="1.10.1200.10">
    <property type="entry name" value="ACP-like"/>
    <property type="match status" value="1"/>
</dbReference>
<sequence length="2047" mass="224847">MDIFIFGHNPGEDIATDLQNLVFSQSKSPLVSEFLLSVSYMLQRKISHLPYATRSRLPPFSNLGEFIIQYVKNDTANPVIETVFLSIIQLAEFIAFQEAESEDSPRQKNIISVSTGLIAGATAAILPRGAVGVDLAVHAVQVTLRLALYIQGYVCSLVLEGPGEIQDGWALDIGELQQDKAQDLIRDFLLTEGPIAETQVPYISTIWPTSVTISGPPPTLSQLKIHLNSNTNLSYSTGHSFGPHHAPHLHKLIKAEDFLDLKWLSGQDLAKLHTQSNALSTRNGDFYHASSIQELYTQVITDILVSHQDLAALFAHNKDILSSMPGGSRLLIFGPLSNQEPIMLALQSHLPPSCIETLIRGPSFLSVSNRTNKGTQEKECIAIVGMSGRFPGAENLEEFWKIIKEGLDMHKEVPIDRFDIKTHYDPSGKGHNKSHTPFGCFIDRPGLFDPRFFNMSPREAMQTDPMQRLALITAYEALELSGYVPNRTPSTRLDRIGTFYGQTSDDWREINAAQEIDTYFITGGVRAFGPGRINYHFGFSGPSFSVDTACSSSFAAIHTACNALWLHDCDTAVAGGMNLLTNPDIFAGLSKGRFLSKTGPCQTFDNEADGYCRGDAVATIVLKRLGDAEADCDNVLGIIRSISTNHSADAISITHPHAGTQEKLYRRVLAQAGVKSQDISYVEMHGTGTQAGDNTEMESVINALAPLDSRALDQKLYVGSVKANIGHGEASSGISSLIKSLLMMRHCVIPPHVGIKTQLNKGFPDLNRRNICISKESIPWKDIPPGSRKILLNNFSAAGGNTAMVLIESKCRSLKGVDPRKTQVVAVSARSLSSLKTNLENLLHYLSKYPDVSMPSLSYTTTARRVHYDYRVSVAASSLDTVKTALAQAVTSNILPVPRKPKIVFTFTGQGSMYPAVGSDLFKTCRIFRDSLIEFDSISISCGFPSLRSLVDGSLNQPLAELSPVLLQVVQVSIQMALTRMWKSLGIVPDVVIGHSLGEYAAFFASGILSAAEIIYLVGSRARLMEMNCTVGTHSMLAVRGDDSNISASLIKTHRLHVACINSTKESVLSGLSTDMESLQCQLKGLGFKTTCLNVPYAFHSSQVDAIISSFRDICSKVVFRRPKCEVLSSTLGKSLGESPIDSGYLCQHARQTVNFHGALADAISGGIIDENYIFLEIGPSPVCNTFVKSTLGFSTTTCASLHRDRPSWDVLANSMSEFHNRGLDVYWSEYHRDFEDSLELLELPSYGWTLANYWIDYQGDWCLEKGTAMAQRSSQSAATLSTTTVHRIIKEKFGQSENIVIAETDMSEPAIRSVVEGHMVNNVALCPSSLYGDIGMTLGAYMYRSMHRLQQDEAIPAMDVKSMAVNKTLILSDTAPLIININAKAIESKESIQIKIASKEGEHASFTVKFSNEQDWIYEWKRVGFLVESRMETLRDLNQNNQIHAMHQEVAYKLFSTFVDYDKAFQGMKKVYLDALHWEATADIVLGASSSDKNFTVSPYWIDSIGHLSGFVLNVQISEHDPKHVYVSHGWDSLRIAKTLVPGVPYRTYVRMMEVPGGNLVSGDVYCFEQSTVIAVFGGVTFMRIPRTVLDQVLPRPRPIASNPNRIIEPRVIEPNKSNSSVSSEALSNAQLGSGMSPLSQVLTIVAEECGVDQIELADDINFANLGVDSLLQLAISSRIREETCLEILSSVFIDHPTVGSLKSFIRSLANVQDPEDLGDSSSTMSSQCNEKPSSILSLTDETEASTDSIETWDSHIVETPGQKKLNPLEQTLATSSRTASLSPQIPDKHATSFLLQGNPKNHTKKLFLFPDGGGSASSYTNIPNLSPDIAVYGLNSPFMTTPEEYTCGVSGIARYFLQEIKRRQDKGPYNIGGWSAGGVIAYEGAQQLIRSEEVVERLILIDAPCPLTIEPLPSTLHQWFNSIGLLGDGQAQKTHPWLLPHFQASINALSTYDFRALKSSKAPATYLIWCEDGVCKYPSDPRPDPYPYGHAQFLLENKEDLGPQLWDALVGMQNIQISSIPGNHFSMMKPPHVENLGTALRKAFE</sequence>
<dbReference type="Pfam" id="PF00698">
    <property type="entry name" value="Acyl_transf_1"/>
    <property type="match status" value="1"/>
</dbReference>
<dbReference type="GO" id="GO:0017000">
    <property type="term" value="P:antibiotic biosynthetic process"/>
    <property type="evidence" value="ECO:0007669"/>
    <property type="project" value="UniProtKB-ARBA"/>
</dbReference>
<keyword evidence="3" id="KW-0808">Transferase</keyword>
<dbReference type="InterPro" id="IPR020806">
    <property type="entry name" value="PKS_PP-bd"/>
</dbReference>
<dbReference type="InterPro" id="IPR020841">
    <property type="entry name" value="PKS_Beta-ketoAc_synthase_dom"/>
</dbReference>
<dbReference type="SMART" id="SM00823">
    <property type="entry name" value="PKS_PP"/>
    <property type="match status" value="1"/>
</dbReference>
<dbReference type="EMBL" id="MLKD01000013">
    <property type="protein sequence ID" value="OQE20562.1"/>
    <property type="molecule type" value="Genomic_DNA"/>
</dbReference>
<dbReference type="InterPro" id="IPR030918">
    <property type="entry name" value="PT_fungal_PKS"/>
</dbReference>
<dbReference type="Pfam" id="PF02801">
    <property type="entry name" value="Ketoacyl-synt_C"/>
    <property type="match status" value="1"/>
</dbReference>
<evidence type="ECO:0000256" key="3">
    <source>
        <dbReference type="ARBA" id="ARBA00022679"/>
    </source>
</evidence>
<feature type="domain" description="PKS/mFAS DH" evidence="8">
    <location>
        <begin position="1287"/>
        <end position="1592"/>
    </location>
</feature>
<dbReference type="InterPro" id="IPR050091">
    <property type="entry name" value="PKS_NRPS_Biosynth_Enz"/>
</dbReference>
<feature type="region of interest" description="Disordered" evidence="5">
    <location>
        <begin position="1717"/>
        <end position="1744"/>
    </location>
</feature>
<dbReference type="InterPro" id="IPR001227">
    <property type="entry name" value="Ac_transferase_dom_sf"/>
</dbReference>
<feature type="domain" description="Carrier" evidence="6">
    <location>
        <begin position="1637"/>
        <end position="1711"/>
    </location>
</feature>
<dbReference type="InterPro" id="IPR016036">
    <property type="entry name" value="Malonyl_transacylase_ACP-bd"/>
</dbReference>
<dbReference type="InterPro" id="IPR014031">
    <property type="entry name" value="Ketoacyl_synth_C"/>
</dbReference>
<dbReference type="Pfam" id="PF22621">
    <property type="entry name" value="CurL-like_PKS_C"/>
    <property type="match status" value="1"/>
</dbReference>
<dbReference type="InterPro" id="IPR032088">
    <property type="entry name" value="SAT"/>
</dbReference>
<dbReference type="SMART" id="SM00827">
    <property type="entry name" value="PKS_AT"/>
    <property type="match status" value="1"/>
</dbReference>
<dbReference type="GO" id="GO:0006633">
    <property type="term" value="P:fatty acid biosynthetic process"/>
    <property type="evidence" value="ECO:0007669"/>
    <property type="project" value="InterPro"/>
</dbReference>
<organism evidence="9 10">
    <name type="scientific">Penicillium steckii</name>
    <dbReference type="NCBI Taxonomy" id="303698"/>
    <lineage>
        <taxon>Eukaryota</taxon>
        <taxon>Fungi</taxon>
        <taxon>Dikarya</taxon>
        <taxon>Ascomycota</taxon>
        <taxon>Pezizomycotina</taxon>
        <taxon>Eurotiomycetes</taxon>
        <taxon>Eurotiomycetidae</taxon>
        <taxon>Eurotiales</taxon>
        <taxon>Aspergillaceae</taxon>
        <taxon>Penicillium</taxon>
    </lineage>
</organism>
<dbReference type="SMART" id="SM00825">
    <property type="entry name" value="PKS_KS"/>
    <property type="match status" value="1"/>
</dbReference>
<proteinExistence type="predicted"/>
<feature type="region of interest" description="N-terminal hotdog fold" evidence="4">
    <location>
        <begin position="1287"/>
        <end position="1416"/>
    </location>
</feature>
<dbReference type="InterPro" id="IPR014030">
    <property type="entry name" value="Ketoacyl_synth_N"/>
</dbReference>
<dbReference type="SUPFAM" id="SSF53474">
    <property type="entry name" value="alpha/beta-Hydrolases"/>
    <property type="match status" value="1"/>
</dbReference>
<dbReference type="InterPro" id="IPR016035">
    <property type="entry name" value="Acyl_Trfase/lysoPLipase"/>
</dbReference>
<keyword evidence="1" id="KW-0596">Phosphopantetheine</keyword>
<dbReference type="Pfam" id="PF14765">
    <property type="entry name" value="PS-DH"/>
    <property type="match status" value="1"/>
</dbReference>
<dbReference type="InterPro" id="IPR042104">
    <property type="entry name" value="PKS_dehydratase_sf"/>
</dbReference>
<dbReference type="InterPro" id="IPR018201">
    <property type="entry name" value="Ketoacyl_synth_AS"/>
</dbReference>
<dbReference type="GO" id="GO:0004312">
    <property type="term" value="F:fatty acid synthase activity"/>
    <property type="evidence" value="ECO:0007669"/>
    <property type="project" value="TreeGrafter"/>
</dbReference>
<dbReference type="Gene3D" id="3.40.50.1820">
    <property type="entry name" value="alpha/beta hydrolase"/>
    <property type="match status" value="1"/>
</dbReference>
<dbReference type="PROSITE" id="PS00606">
    <property type="entry name" value="KS3_1"/>
    <property type="match status" value="1"/>
</dbReference>
<evidence type="ECO:0000256" key="1">
    <source>
        <dbReference type="ARBA" id="ARBA00022450"/>
    </source>
</evidence>
<evidence type="ECO:0000256" key="2">
    <source>
        <dbReference type="ARBA" id="ARBA00022553"/>
    </source>
</evidence>
<accession>A0A1V6T2T5</accession>
<dbReference type="GO" id="GO:0004315">
    <property type="term" value="F:3-oxoacyl-[acyl-carrier-protein] synthase activity"/>
    <property type="evidence" value="ECO:0007669"/>
    <property type="project" value="InterPro"/>
</dbReference>
<dbReference type="InterPro" id="IPR016039">
    <property type="entry name" value="Thiolase-like"/>
</dbReference>
<feature type="active site" description="Proton donor; for dehydratase activity" evidence="4">
    <location>
        <position position="1504"/>
    </location>
</feature>
<dbReference type="Pfam" id="PF16073">
    <property type="entry name" value="SAT"/>
    <property type="match status" value="1"/>
</dbReference>
<evidence type="ECO:0000256" key="5">
    <source>
        <dbReference type="SAM" id="MobiDB-lite"/>
    </source>
</evidence>
<dbReference type="SUPFAM" id="SSF55048">
    <property type="entry name" value="Probable ACP-binding domain of malonyl-CoA ACP transacylase"/>
    <property type="match status" value="1"/>
</dbReference>
<evidence type="ECO:0000259" key="6">
    <source>
        <dbReference type="PROSITE" id="PS50075"/>
    </source>
</evidence>
<dbReference type="Proteomes" id="UP000191285">
    <property type="component" value="Unassembled WGS sequence"/>
</dbReference>
<dbReference type="InterPro" id="IPR049900">
    <property type="entry name" value="PKS_mFAS_DH"/>
</dbReference>
<dbReference type="SUPFAM" id="SSF52151">
    <property type="entry name" value="FabD/lysophospholipase-like"/>
    <property type="match status" value="1"/>
</dbReference>
<dbReference type="FunFam" id="1.10.1200.10:FF:000011">
    <property type="entry name" value="Sterigmatocystin biosynthesis polyketide synthase"/>
    <property type="match status" value="1"/>
</dbReference>
<feature type="active site" description="Proton acceptor; for dehydratase activity" evidence="4">
    <location>
        <position position="1319"/>
    </location>
</feature>
<dbReference type="SUPFAM" id="SSF47336">
    <property type="entry name" value="ACP-like"/>
    <property type="match status" value="1"/>
</dbReference>
<comment type="caution">
    <text evidence="9">The sequence shown here is derived from an EMBL/GenBank/DDBJ whole genome shotgun (WGS) entry which is preliminary data.</text>
</comment>
<dbReference type="Gene3D" id="3.40.366.10">
    <property type="entry name" value="Malonyl-Coenzyme A Acyl Carrier Protein, domain 2"/>
    <property type="match status" value="1"/>
</dbReference>
<dbReference type="Gene3D" id="3.10.129.110">
    <property type="entry name" value="Polyketide synthase dehydratase"/>
    <property type="match status" value="1"/>
</dbReference>
<evidence type="ECO:0000259" key="8">
    <source>
        <dbReference type="PROSITE" id="PS52019"/>
    </source>
</evidence>
<feature type="region of interest" description="C-terminal hotdog fold" evidence="4">
    <location>
        <begin position="1443"/>
        <end position="1592"/>
    </location>
</feature>
<feature type="domain" description="Ketosynthase family 3 (KS3)" evidence="7">
    <location>
        <begin position="378"/>
        <end position="808"/>
    </location>
</feature>
<dbReference type="SUPFAM" id="SSF53901">
    <property type="entry name" value="Thiolase-like"/>
    <property type="match status" value="1"/>
</dbReference>
<name>A0A1V6T2T5_9EURO</name>
<dbReference type="Pfam" id="PF00975">
    <property type="entry name" value="Thioesterase"/>
    <property type="match status" value="1"/>
</dbReference>
<dbReference type="CDD" id="cd00833">
    <property type="entry name" value="PKS"/>
    <property type="match status" value="1"/>
</dbReference>
<dbReference type="NCBIfam" id="TIGR04532">
    <property type="entry name" value="PT_fungal_PKS"/>
    <property type="match status" value="1"/>
</dbReference>
<dbReference type="InterPro" id="IPR049551">
    <property type="entry name" value="PKS_DH_C"/>
</dbReference>
<dbReference type="GO" id="GO:0030639">
    <property type="term" value="P:polyketide biosynthetic process"/>
    <property type="evidence" value="ECO:0007669"/>
    <property type="project" value="UniProtKB-ARBA"/>
</dbReference>